<evidence type="ECO:0008006" key="4">
    <source>
        <dbReference type="Google" id="ProtNLM"/>
    </source>
</evidence>
<dbReference type="PANTHER" id="PTHR36833:SF1">
    <property type="entry name" value="INTEGRAL MEMBRANE TRANSPORT PROTEIN"/>
    <property type="match status" value="1"/>
</dbReference>
<sequence>MNIKKYFKVWQITTLSATQIAFASRFGALIFIVGKLLRFAFFLFFLVIIASRTKVVADYSLWQVIFFYATFNFIDTTAQFFLREVYRFRAYVVSGNFDYFLTRPISPLFRSLFGGSDILDTVMLALSVIFIAVSAAKIGNINLTGIFIYAVLVANALIIALAIHILVLCIGVLTTEIDNSIMLYRDLTQMGRVPIDIYREPVTFLITFVIPVGIMMTYPAKALMNMLAAQSIIIAFVIGGLFLAGSLKLWRLSLKNYTSVST</sequence>
<keyword evidence="1" id="KW-1133">Transmembrane helix</keyword>
<reference evidence="2 3" key="1">
    <citation type="journal article" date="2016" name="Nat. Commun.">
        <title>Thousands of microbial genomes shed light on interconnected biogeochemical processes in an aquifer system.</title>
        <authorList>
            <person name="Anantharaman K."/>
            <person name="Brown C.T."/>
            <person name="Hug L.A."/>
            <person name="Sharon I."/>
            <person name="Castelle C.J."/>
            <person name="Probst A.J."/>
            <person name="Thomas B.C."/>
            <person name="Singh A."/>
            <person name="Wilkins M.J."/>
            <person name="Karaoz U."/>
            <person name="Brodie E.L."/>
            <person name="Williams K.H."/>
            <person name="Hubbard S.S."/>
            <person name="Banfield J.F."/>
        </authorList>
    </citation>
    <scope>NUCLEOTIDE SEQUENCE [LARGE SCALE GENOMIC DNA]</scope>
</reference>
<feature type="transmembrane region" description="Helical" evidence="1">
    <location>
        <begin position="202"/>
        <end position="220"/>
    </location>
</feature>
<evidence type="ECO:0000313" key="2">
    <source>
        <dbReference type="EMBL" id="OGD85615.1"/>
    </source>
</evidence>
<evidence type="ECO:0000256" key="1">
    <source>
        <dbReference type="SAM" id="Phobius"/>
    </source>
</evidence>
<feature type="transmembrane region" description="Helical" evidence="1">
    <location>
        <begin position="226"/>
        <end position="247"/>
    </location>
</feature>
<organism evidence="2 3">
    <name type="scientific">Candidatus Curtissbacteria bacterium RIFCSPHIGHO2_01_FULL_41_13</name>
    <dbReference type="NCBI Taxonomy" id="1797745"/>
    <lineage>
        <taxon>Bacteria</taxon>
        <taxon>Candidatus Curtissiibacteriota</taxon>
    </lineage>
</organism>
<dbReference type="InterPro" id="IPR010390">
    <property type="entry name" value="ABC-2_transporter-like"/>
</dbReference>
<feature type="transmembrane region" description="Helical" evidence="1">
    <location>
        <begin position="61"/>
        <end position="82"/>
    </location>
</feature>
<gene>
    <name evidence="2" type="ORF">A2696_03945</name>
</gene>
<dbReference type="EMBL" id="MFBA01000020">
    <property type="protein sequence ID" value="OGD85615.1"/>
    <property type="molecule type" value="Genomic_DNA"/>
</dbReference>
<dbReference type="Proteomes" id="UP000177069">
    <property type="component" value="Unassembled WGS sequence"/>
</dbReference>
<feature type="transmembrane region" description="Helical" evidence="1">
    <location>
        <begin position="26"/>
        <end position="49"/>
    </location>
</feature>
<name>A0A1F5G1A6_9BACT</name>
<proteinExistence type="predicted"/>
<protein>
    <recommendedName>
        <fullName evidence="4">ABC transporter permease</fullName>
    </recommendedName>
</protein>
<dbReference type="PANTHER" id="PTHR36833">
    <property type="entry name" value="SLR0610 PROTEIN-RELATED"/>
    <property type="match status" value="1"/>
</dbReference>
<keyword evidence="1" id="KW-0472">Membrane</keyword>
<evidence type="ECO:0000313" key="3">
    <source>
        <dbReference type="Proteomes" id="UP000177069"/>
    </source>
</evidence>
<feature type="transmembrane region" description="Helical" evidence="1">
    <location>
        <begin position="146"/>
        <end position="173"/>
    </location>
</feature>
<dbReference type="AlphaFoldDB" id="A0A1F5G1A6"/>
<comment type="caution">
    <text evidence="2">The sequence shown here is derived from an EMBL/GenBank/DDBJ whole genome shotgun (WGS) entry which is preliminary data.</text>
</comment>
<feature type="transmembrane region" description="Helical" evidence="1">
    <location>
        <begin position="118"/>
        <end position="140"/>
    </location>
</feature>
<keyword evidence="1" id="KW-0812">Transmembrane</keyword>
<dbReference type="Pfam" id="PF06182">
    <property type="entry name" value="ABC2_membrane_6"/>
    <property type="match status" value="1"/>
</dbReference>
<accession>A0A1F5G1A6</accession>